<sequence>MAGVLAGVLVAGTACGGSSSADNGGGSGAKKVKVVATTTQVADFARNIGGDKVTVTQILKPNVDPHDYEPSPADIRAIADADLVVKGGVGLEKWLDQTIESAGFDGPVVDTSKGVAIRKGGGEEEADGDPHIWHNPRNVEIMSRDIAAAFEAEDPGDKAAYETNLRTYTGKLRQLDAWIAGQIDSLPADQRKLVTNHDAFGYYVDRYRLTFVGSIIPSFDTSAELSGKQLNSLVAKIRSTGVKAVFSESSLPPKTAEAIGREAGVKVEAGEDSLYGDTLGPAGSAGATYLEMERHNTTTIVTALRG</sequence>
<dbReference type="PANTHER" id="PTHR42953">
    <property type="entry name" value="HIGH-AFFINITY ZINC UPTAKE SYSTEM PROTEIN ZNUA-RELATED"/>
    <property type="match status" value="1"/>
</dbReference>
<dbReference type="Gene3D" id="3.40.50.1980">
    <property type="entry name" value="Nitrogenase molybdenum iron protein domain"/>
    <property type="match status" value="2"/>
</dbReference>
<dbReference type="Proteomes" id="UP000323505">
    <property type="component" value="Unassembled WGS sequence"/>
</dbReference>
<dbReference type="PRINTS" id="PR00690">
    <property type="entry name" value="ADHESNFAMILY"/>
</dbReference>
<comment type="subcellular location">
    <subcellularLocation>
        <location evidence="1">Cell envelope</location>
    </subcellularLocation>
</comment>
<keyword evidence="2 5" id="KW-0813">Transport</keyword>
<reference evidence="6 7" key="1">
    <citation type="submission" date="2019-08" db="EMBL/GenBank/DDBJ databases">
        <title>Actinomadura sp. nov. CYP1-5 isolated from mountain soil.</title>
        <authorList>
            <person name="Songsumanus A."/>
            <person name="Kuncharoen N."/>
            <person name="Kudo T."/>
            <person name="Yuki M."/>
            <person name="Igarashi Y."/>
            <person name="Tanasupawat S."/>
        </authorList>
    </citation>
    <scope>NUCLEOTIDE SEQUENCE [LARGE SCALE GENOMIC DNA]</scope>
    <source>
        <strain evidence="6 7">CYP1-5</strain>
    </source>
</reference>
<evidence type="ECO:0000256" key="2">
    <source>
        <dbReference type="ARBA" id="ARBA00022448"/>
    </source>
</evidence>
<evidence type="ECO:0000256" key="1">
    <source>
        <dbReference type="ARBA" id="ARBA00004196"/>
    </source>
</evidence>
<keyword evidence="3" id="KW-0479">Metal-binding</keyword>
<keyword evidence="7" id="KW-1185">Reference proteome</keyword>
<protein>
    <submittedName>
        <fullName evidence="6">Zinc ABC transporter substrate-binding protein</fullName>
    </submittedName>
</protein>
<dbReference type="InterPro" id="IPR050492">
    <property type="entry name" value="Bact_metal-bind_prot9"/>
</dbReference>
<comment type="caution">
    <text evidence="6">The sequence shown here is derived from an EMBL/GenBank/DDBJ whole genome shotgun (WGS) entry which is preliminary data.</text>
</comment>
<evidence type="ECO:0000313" key="6">
    <source>
        <dbReference type="EMBL" id="TYK51530.1"/>
    </source>
</evidence>
<dbReference type="GO" id="GO:0007155">
    <property type="term" value="P:cell adhesion"/>
    <property type="evidence" value="ECO:0007669"/>
    <property type="project" value="InterPro"/>
</dbReference>
<organism evidence="6 7">
    <name type="scientific">Actinomadura decatromicini</name>
    <dbReference type="NCBI Taxonomy" id="2604572"/>
    <lineage>
        <taxon>Bacteria</taxon>
        <taxon>Bacillati</taxon>
        <taxon>Actinomycetota</taxon>
        <taxon>Actinomycetes</taxon>
        <taxon>Streptosporangiales</taxon>
        <taxon>Thermomonosporaceae</taxon>
        <taxon>Actinomadura</taxon>
    </lineage>
</organism>
<dbReference type="PRINTS" id="PR00691">
    <property type="entry name" value="ADHESINB"/>
</dbReference>
<keyword evidence="4" id="KW-0732">Signal</keyword>
<evidence type="ECO:0000313" key="7">
    <source>
        <dbReference type="Proteomes" id="UP000323505"/>
    </source>
</evidence>
<dbReference type="SUPFAM" id="SSF53807">
    <property type="entry name" value="Helical backbone' metal receptor"/>
    <property type="match status" value="1"/>
</dbReference>
<dbReference type="GO" id="GO:0030001">
    <property type="term" value="P:metal ion transport"/>
    <property type="evidence" value="ECO:0007669"/>
    <property type="project" value="InterPro"/>
</dbReference>
<dbReference type="InterPro" id="IPR006128">
    <property type="entry name" value="Lipoprotein_PsaA-like"/>
</dbReference>
<comment type="similarity">
    <text evidence="5">Belongs to the bacterial solute-binding protein 9 family.</text>
</comment>
<evidence type="ECO:0000256" key="3">
    <source>
        <dbReference type="ARBA" id="ARBA00022723"/>
    </source>
</evidence>
<dbReference type="GO" id="GO:0030313">
    <property type="term" value="C:cell envelope"/>
    <property type="evidence" value="ECO:0007669"/>
    <property type="project" value="UniProtKB-SubCell"/>
</dbReference>
<proteinExistence type="inferred from homology"/>
<dbReference type="PANTHER" id="PTHR42953:SF1">
    <property type="entry name" value="METAL-BINDING PROTEIN HI_0362-RELATED"/>
    <property type="match status" value="1"/>
</dbReference>
<dbReference type="InterPro" id="IPR006127">
    <property type="entry name" value="ZnuA-like"/>
</dbReference>
<evidence type="ECO:0000256" key="5">
    <source>
        <dbReference type="RuleBase" id="RU003512"/>
    </source>
</evidence>
<dbReference type="AlphaFoldDB" id="A0A5D3FUW6"/>
<dbReference type="Pfam" id="PF01297">
    <property type="entry name" value="ZnuA"/>
    <property type="match status" value="1"/>
</dbReference>
<dbReference type="EMBL" id="VSRQ01000002">
    <property type="protein sequence ID" value="TYK51530.1"/>
    <property type="molecule type" value="Genomic_DNA"/>
</dbReference>
<dbReference type="InterPro" id="IPR006129">
    <property type="entry name" value="AdhesinB"/>
</dbReference>
<accession>A0A5D3FUW6</accession>
<gene>
    <name evidence="6" type="ORF">FXF68_11305</name>
</gene>
<evidence type="ECO:0000256" key="4">
    <source>
        <dbReference type="ARBA" id="ARBA00022729"/>
    </source>
</evidence>
<name>A0A5D3FUW6_9ACTN</name>
<dbReference type="GO" id="GO:0046872">
    <property type="term" value="F:metal ion binding"/>
    <property type="evidence" value="ECO:0007669"/>
    <property type="project" value="UniProtKB-KW"/>
</dbReference>